<dbReference type="AlphaFoldDB" id="A0A5B7EJT3"/>
<dbReference type="Proteomes" id="UP000324222">
    <property type="component" value="Unassembled WGS sequence"/>
</dbReference>
<name>A0A5B7EJT3_PORTR</name>
<gene>
    <name evidence="2" type="ORF">E2C01_027021</name>
</gene>
<accession>A0A5B7EJT3</accession>
<evidence type="ECO:0000313" key="3">
    <source>
        <dbReference type="Proteomes" id="UP000324222"/>
    </source>
</evidence>
<feature type="region of interest" description="Disordered" evidence="1">
    <location>
        <begin position="50"/>
        <end position="74"/>
    </location>
</feature>
<evidence type="ECO:0000256" key="1">
    <source>
        <dbReference type="SAM" id="MobiDB-lite"/>
    </source>
</evidence>
<proteinExistence type="predicted"/>
<dbReference type="EMBL" id="VSRR010002879">
    <property type="protein sequence ID" value="MPC33665.1"/>
    <property type="molecule type" value="Genomic_DNA"/>
</dbReference>
<organism evidence="2 3">
    <name type="scientific">Portunus trituberculatus</name>
    <name type="common">Swimming crab</name>
    <name type="synonym">Neptunus trituberculatus</name>
    <dbReference type="NCBI Taxonomy" id="210409"/>
    <lineage>
        <taxon>Eukaryota</taxon>
        <taxon>Metazoa</taxon>
        <taxon>Ecdysozoa</taxon>
        <taxon>Arthropoda</taxon>
        <taxon>Crustacea</taxon>
        <taxon>Multicrustacea</taxon>
        <taxon>Malacostraca</taxon>
        <taxon>Eumalacostraca</taxon>
        <taxon>Eucarida</taxon>
        <taxon>Decapoda</taxon>
        <taxon>Pleocyemata</taxon>
        <taxon>Brachyura</taxon>
        <taxon>Eubrachyura</taxon>
        <taxon>Portunoidea</taxon>
        <taxon>Portunidae</taxon>
        <taxon>Portuninae</taxon>
        <taxon>Portunus</taxon>
    </lineage>
</organism>
<reference evidence="2 3" key="1">
    <citation type="submission" date="2019-05" db="EMBL/GenBank/DDBJ databases">
        <title>Another draft genome of Portunus trituberculatus and its Hox gene families provides insights of decapod evolution.</title>
        <authorList>
            <person name="Jeong J.-H."/>
            <person name="Song I."/>
            <person name="Kim S."/>
            <person name="Choi T."/>
            <person name="Kim D."/>
            <person name="Ryu S."/>
            <person name="Kim W."/>
        </authorList>
    </citation>
    <scope>NUCLEOTIDE SEQUENCE [LARGE SCALE GENOMIC DNA]</scope>
    <source>
        <tissue evidence="2">Muscle</tissue>
    </source>
</reference>
<comment type="caution">
    <text evidence="2">The sequence shown here is derived from an EMBL/GenBank/DDBJ whole genome shotgun (WGS) entry which is preliminary data.</text>
</comment>
<protein>
    <submittedName>
        <fullName evidence="2">Uncharacterized protein</fullName>
    </submittedName>
</protein>
<keyword evidence="3" id="KW-1185">Reference proteome</keyword>
<sequence length="92" mass="10478">MWSRFSGNRLNSFMMLARRTGSSFFRNKKDSEIVAFSPVGEEARVSRVYGSSPSASYRPHSYSPDSEPHPPHWHGSPCVKRGMSLTHWLGDY</sequence>
<evidence type="ECO:0000313" key="2">
    <source>
        <dbReference type="EMBL" id="MPC33665.1"/>
    </source>
</evidence>